<protein>
    <submittedName>
        <fullName evidence="2">Uncharacterized protein</fullName>
    </submittedName>
</protein>
<dbReference type="Proteomes" id="UP001187343">
    <property type="component" value="Unassembled WGS sequence"/>
</dbReference>
<sequence length="109" mass="12301">MRSMRKWSGWKFTLRFLIEVAYESSDINADVGDQIQHLPLEEHLDAEFNQTQFSSRGSLKMDGLNTVLDQGSRNTECLFLSVGEDKKSSLSDTCWSKWCSEVSESASAA</sequence>
<feature type="chain" id="PRO_5041704689" evidence="1">
    <location>
        <begin position="24"/>
        <end position="109"/>
    </location>
</feature>
<organism evidence="2 3">
    <name type="scientific">Cirrhinus molitorella</name>
    <name type="common">mud carp</name>
    <dbReference type="NCBI Taxonomy" id="172907"/>
    <lineage>
        <taxon>Eukaryota</taxon>
        <taxon>Metazoa</taxon>
        <taxon>Chordata</taxon>
        <taxon>Craniata</taxon>
        <taxon>Vertebrata</taxon>
        <taxon>Euteleostomi</taxon>
        <taxon>Actinopterygii</taxon>
        <taxon>Neopterygii</taxon>
        <taxon>Teleostei</taxon>
        <taxon>Ostariophysi</taxon>
        <taxon>Cypriniformes</taxon>
        <taxon>Cyprinidae</taxon>
        <taxon>Labeoninae</taxon>
        <taxon>Labeonini</taxon>
        <taxon>Cirrhinus</taxon>
    </lineage>
</organism>
<reference evidence="2" key="1">
    <citation type="submission" date="2023-08" db="EMBL/GenBank/DDBJ databases">
        <title>Chromosome-level Genome Assembly of mud carp (Cirrhinus molitorella).</title>
        <authorList>
            <person name="Liu H."/>
        </authorList>
    </citation>
    <scope>NUCLEOTIDE SEQUENCE</scope>
    <source>
        <strain evidence="2">Prfri</strain>
        <tissue evidence="2">Muscle</tissue>
    </source>
</reference>
<name>A0AA88PN59_9TELE</name>
<evidence type="ECO:0000313" key="3">
    <source>
        <dbReference type="Proteomes" id="UP001187343"/>
    </source>
</evidence>
<keyword evidence="3" id="KW-1185">Reference proteome</keyword>
<evidence type="ECO:0000256" key="1">
    <source>
        <dbReference type="SAM" id="SignalP"/>
    </source>
</evidence>
<feature type="signal peptide" evidence="1">
    <location>
        <begin position="1"/>
        <end position="23"/>
    </location>
</feature>
<keyword evidence="1" id="KW-0732">Signal</keyword>
<comment type="caution">
    <text evidence="2">The sequence shown here is derived from an EMBL/GenBank/DDBJ whole genome shotgun (WGS) entry which is preliminary data.</text>
</comment>
<evidence type="ECO:0000313" key="2">
    <source>
        <dbReference type="EMBL" id="KAK2892959.1"/>
    </source>
</evidence>
<accession>A0AA88PN59</accession>
<dbReference type="AlphaFoldDB" id="A0AA88PN59"/>
<gene>
    <name evidence="2" type="ORF">Q8A67_012947</name>
</gene>
<proteinExistence type="predicted"/>
<dbReference type="EMBL" id="JAUYZG010000012">
    <property type="protein sequence ID" value="KAK2892959.1"/>
    <property type="molecule type" value="Genomic_DNA"/>
</dbReference>